<keyword evidence="1" id="KW-1133">Transmembrane helix</keyword>
<dbReference type="RefSeq" id="WP_204728541.1">
    <property type="nucleotide sequence ID" value="NZ_JAFBDK010000004.1"/>
</dbReference>
<reference evidence="3" key="1">
    <citation type="journal article" date="2019" name="Int. J. Syst. Evol. Microbiol.">
        <title>The Global Catalogue of Microorganisms (GCM) 10K type strain sequencing project: providing services to taxonomists for standard genome sequencing and annotation.</title>
        <authorList>
            <consortium name="The Broad Institute Genomics Platform"/>
            <consortium name="The Broad Institute Genome Sequencing Center for Infectious Disease"/>
            <person name="Wu L."/>
            <person name="Ma J."/>
        </authorList>
    </citation>
    <scope>NUCLEOTIDE SEQUENCE [LARGE SCALE GENOMIC DNA]</scope>
    <source>
        <strain evidence="3">KCTC 13528</strain>
    </source>
</reference>
<evidence type="ECO:0008006" key="4">
    <source>
        <dbReference type="Google" id="ProtNLM"/>
    </source>
</evidence>
<name>A0ABW5ZF71_9BACL</name>
<evidence type="ECO:0000313" key="3">
    <source>
        <dbReference type="Proteomes" id="UP001597561"/>
    </source>
</evidence>
<proteinExistence type="predicted"/>
<protein>
    <recommendedName>
        <fullName evidence="4">Short-chain dehydrogenase</fullName>
    </recommendedName>
</protein>
<organism evidence="2 3">
    <name type="scientific">Jeotgalibacillus terrae</name>
    <dbReference type="NCBI Taxonomy" id="587735"/>
    <lineage>
        <taxon>Bacteria</taxon>
        <taxon>Bacillati</taxon>
        <taxon>Bacillota</taxon>
        <taxon>Bacilli</taxon>
        <taxon>Bacillales</taxon>
        <taxon>Caryophanaceae</taxon>
        <taxon>Jeotgalibacillus</taxon>
    </lineage>
</organism>
<keyword evidence="1" id="KW-0812">Transmembrane</keyword>
<gene>
    <name evidence="2" type="ORF">ACFS5P_05040</name>
</gene>
<feature type="transmembrane region" description="Helical" evidence="1">
    <location>
        <begin position="43"/>
        <end position="67"/>
    </location>
</feature>
<comment type="caution">
    <text evidence="2">The sequence shown here is derived from an EMBL/GenBank/DDBJ whole genome shotgun (WGS) entry which is preliminary data.</text>
</comment>
<dbReference type="EMBL" id="JBHUPG010000007">
    <property type="protein sequence ID" value="MFD2911232.1"/>
    <property type="molecule type" value="Genomic_DNA"/>
</dbReference>
<keyword evidence="1" id="KW-0472">Membrane</keyword>
<keyword evidence="3" id="KW-1185">Reference proteome</keyword>
<evidence type="ECO:0000313" key="2">
    <source>
        <dbReference type="EMBL" id="MFD2911232.1"/>
    </source>
</evidence>
<dbReference type="Proteomes" id="UP001597561">
    <property type="component" value="Unassembled WGS sequence"/>
</dbReference>
<sequence length="70" mass="7501">MTAAITLIAVTLVCLIGLAVTLQAGNKKSEKDEVSQQVKRHPLLFNPVIIIYSLAGVAGIAIILYFMMVS</sequence>
<accession>A0ABW5ZF71</accession>
<evidence type="ECO:0000256" key="1">
    <source>
        <dbReference type="SAM" id="Phobius"/>
    </source>
</evidence>